<evidence type="ECO:0000256" key="4">
    <source>
        <dbReference type="ARBA" id="ARBA00023136"/>
    </source>
</evidence>
<feature type="region of interest" description="Disordered" evidence="5">
    <location>
        <begin position="1"/>
        <end position="92"/>
    </location>
</feature>
<dbReference type="GO" id="GO:0016020">
    <property type="term" value="C:membrane"/>
    <property type="evidence" value="ECO:0007669"/>
    <property type="project" value="UniProtKB-SubCell"/>
</dbReference>
<feature type="compositionally biased region" description="Polar residues" evidence="5">
    <location>
        <begin position="18"/>
        <end position="31"/>
    </location>
</feature>
<evidence type="ECO:0000313" key="9">
    <source>
        <dbReference type="Proteomes" id="UP000279236"/>
    </source>
</evidence>
<gene>
    <name evidence="8" type="ORF">EHS24_005698</name>
</gene>
<comment type="caution">
    <text evidence="8">The sequence shown here is derived from an EMBL/GenBank/DDBJ whole genome shotgun (WGS) entry which is preliminary data.</text>
</comment>
<comment type="subcellular location">
    <subcellularLocation>
        <location evidence="1">Membrane</location>
        <topology evidence="1">Multi-pass membrane protein</topology>
    </subcellularLocation>
</comment>
<feature type="transmembrane region" description="Helical" evidence="6">
    <location>
        <begin position="101"/>
        <end position="123"/>
    </location>
</feature>
<evidence type="ECO:0000256" key="1">
    <source>
        <dbReference type="ARBA" id="ARBA00004141"/>
    </source>
</evidence>
<accession>A0A427XZB8</accession>
<evidence type="ECO:0000256" key="2">
    <source>
        <dbReference type="ARBA" id="ARBA00022692"/>
    </source>
</evidence>
<dbReference type="EMBL" id="RSCE01000003">
    <property type="protein sequence ID" value="RSH84189.1"/>
    <property type="molecule type" value="Genomic_DNA"/>
</dbReference>
<organism evidence="8 9">
    <name type="scientific">Apiotrichum porosum</name>
    <dbReference type="NCBI Taxonomy" id="105984"/>
    <lineage>
        <taxon>Eukaryota</taxon>
        <taxon>Fungi</taxon>
        <taxon>Dikarya</taxon>
        <taxon>Basidiomycota</taxon>
        <taxon>Agaricomycotina</taxon>
        <taxon>Tremellomycetes</taxon>
        <taxon>Trichosporonales</taxon>
        <taxon>Trichosporonaceae</taxon>
        <taxon>Apiotrichum</taxon>
    </lineage>
</organism>
<feature type="transmembrane region" description="Helical" evidence="6">
    <location>
        <begin position="143"/>
        <end position="167"/>
    </location>
</feature>
<keyword evidence="3 6" id="KW-1133">Transmembrane helix</keyword>
<dbReference type="GO" id="GO:0005783">
    <property type="term" value="C:endoplasmic reticulum"/>
    <property type="evidence" value="ECO:0007669"/>
    <property type="project" value="TreeGrafter"/>
</dbReference>
<keyword evidence="9" id="KW-1185">Reference proteome</keyword>
<dbReference type="InterPro" id="IPR052263">
    <property type="entry name" value="GPI_Anchor_Biosynth"/>
</dbReference>
<keyword evidence="4 6" id="KW-0472">Membrane</keyword>
<dbReference type="PANTHER" id="PTHR46346:SF1">
    <property type="entry name" value="PHOSPHATIDYLINOSITOL N-ACETYLGLUCOSAMINYLTRANSFERASE SUBUNIT P"/>
    <property type="match status" value="1"/>
</dbReference>
<dbReference type="GeneID" id="39590241"/>
<name>A0A427XZB8_9TREE</name>
<reference evidence="8 9" key="1">
    <citation type="submission" date="2018-11" db="EMBL/GenBank/DDBJ databases">
        <title>Genome sequence of Apiotrichum porosum DSM 27194.</title>
        <authorList>
            <person name="Aliyu H."/>
            <person name="Gorte O."/>
            <person name="Ochsenreither K."/>
        </authorList>
    </citation>
    <scope>NUCLEOTIDE SEQUENCE [LARGE SCALE GENOMIC DNA]</scope>
    <source>
        <strain evidence="8 9">DSM 27194</strain>
    </source>
</reference>
<dbReference type="PANTHER" id="PTHR46346">
    <property type="entry name" value="PHOSPHATIDYLINOSITOL N-ACETYLGLUCOSAMINYLTRANSFERASE SUBUNIT P"/>
    <property type="match status" value="1"/>
</dbReference>
<feature type="domain" description="PIG-P" evidence="7">
    <location>
        <begin position="99"/>
        <end position="213"/>
    </location>
</feature>
<protein>
    <recommendedName>
        <fullName evidence="7">PIG-P domain-containing protein</fullName>
    </recommendedName>
</protein>
<dbReference type="OrthoDB" id="690928at2759"/>
<feature type="compositionally biased region" description="Low complexity" evidence="5">
    <location>
        <begin position="54"/>
        <end position="66"/>
    </location>
</feature>
<dbReference type="STRING" id="105984.A0A427XZB8"/>
<evidence type="ECO:0000256" key="3">
    <source>
        <dbReference type="ARBA" id="ARBA00022989"/>
    </source>
</evidence>
<evidence type="ECO:0000313" key="8">
    <source>
        <dbReference type="EMBL" id="RSH84189.1"/>
    </source>
</evidence>
<evidence type="ECO:0000256" key="5">
    <source>
        <dbReference type="SAM" id="MobiDB-lite"/>
    </source>
</evidence>
<proteinExistence type="predicted"/>
<dbReference type="Proteomes" id="UP000279236">
    <property type="component" value="Unassembled WGS sequence"/>
</dbReference>
<keyword evidence="2 6" id="KW-0812">Transmembrane</keyword>
<dbReference type="InterPro" id="IPR013717">
    <property type="entry name" value="PIG-P"/>
</dbReference>
<evidence type="ECO:0000256" key="6">
    <source>
        <dbReference type="SAM" id="Phobius"/>
    </source>
</evidence>
<dbReference type="GO" id="GO:0006506">
    <property type="term" value="P:GPI anchor biosynthetic process"/>
    <property type="evidence" value="ECO:0007669"/>
    <property type="project" value="TreeGrafter"/>
</dbReference>
<dbReference type="RefSeq" id="XP_028477637.1">
    <property type="nucleotide sequence ID" value="XM_028621185.1"/>
</dbReference>
<dbReference type="Pfam" id="PF08510">
    <property type="entry name" value="PIG-P"/>
    <property type="match status" value="1"/>
</dbReference>
<evidence type="ECO:0000259" key="7">
    <source>
        <dbReference type="Pfam" id="PF08510"/>
    </source>
</evidence>
<sequence>MADKRRPKGGTLHLANGHSKQPATSAPSLSRQRVPIGVDVDMDTAPTTPPPTLSPTRLQSSLSPLDPISPWPPEEPIDPSSPSSSSTGGFGQHDLPGPKEVYGLIGVLLSYLGFGMYLVWALAPEGWLDKIGWTWYPAREWAVIVPCWLMVVVLLSYFGYAALSIYLTPGFDSPTIITANEHGQERYYWKYAAKDHVPEAVDLPIDLVNRVLYPPRRRPS</sequence>
<dbReference type="AlphaFoldDB" id="A0A427XZB8"/>